<proteinExistence type="predicted"/>
<dbReference type="AlphaFoldDB" id="A0A7W5AU17"/>
<dbReference type="Proteomes" id="UP000570361">
    <property type="component" value="Unassembled WGS sequence"/>
</dbReference>
<feature type="transmembrane region" description="Helical" evidence="1">
    <location>
        <begin position="101"/>
        <end position="119"/>
    </location>
</feature>
<feature type="transmembrane region" description="Helical" evidence="1">
    <location>
        <begin position="62"/>
        <end position="81"/>
    </location>
</feature>
<feature type="transmembrane region" description="Helical" evidence="1">
    <location>
        <begin position="156"/>
        <end position="175"/>
    </location>
</feature>
<name>A0A7W5AU17_9BACL</name>
<evidence type="ECO:0000313" key="2">
    <source>
        <dbReference type="EMBL" id="MBB3108785.1"/>
    </source>
</evidence>
<dbReference type="NCBIfam" id="NF041644">
    <property type="entry name" value="CBO0543_fam"/>
    <property type="match status" value="1"/>
</dbReference>
<feature type="transmembrane region" description="Helical" evidence="1">
    <location>
        <begin position="131"/>
        <end position="150"/>
    </location>
</feature>
<feature type="transmembrane region" description="Helical" evidence="1">
    <location>
        <begin position="36"/>
        <end position="55"/>
    </location>
</feature>
<evidence type="ECO:0000256" key="1">
    <source>
        <dbReference type="SAM" id="Phobius"/>
    </source>
</evidence>
<evidence type="ECO:0000313" key="3">
    <source>
        <dbReference type="Proteomes" id="UP000570361"/>
    </source>
</evidence>
<keyword evidence="1" id="KW-0812">Transmembrane</keyword>
<organism evidence="2 3">
    <name type="scientific">Paenibacillus phyllosphaerae</name>
    <dbReference type="NCBI Taxonomy" id="274593"/>
    <lineage>
        <taxon>Bacteria</taxon>
        <taxon>Bacillati</taxon>
        <taxon>Bacillota</taxon>
        <taxon>Bacilli</taxon>
        <taxon>Bacillales</taxon>
        <taxon>Paenibacillaceae</taxon>
        <taxon>Paenibacillus</taxon>
    </lineage>
</organism>
<dbReference type="EMBL" id="JACHXK010000001">
    <property type="protein sequence ID" value="MBB3108785.1"/>
    <property type="molecule type" value="Genomic_DNA"/>
</dbReference>
<reference evidence="2 3" key="1">
    <citation type="submission" date="2020-08" db="EMBL/GenBank/DDBJ databases">
        <title>Genomic Encyclopedia of Type Strains, Phase III (KMG-III): the genomes of soil and plant-associated and newly described type strains.</title>
        <authorList>
            <person name="Whitman W."/>
        </authorList>
    </citation>
    <scope>NUCLEOTIDE SEQUENCE [LARGE SCALE GENOMIC DNA]</scope>
    <source>
        <strain evidence="2 3">CECT 5862</strain>
    </source>
</reference>
<gene>
    <name evidence="2" type="ORF">FHS18_000813</name>
</gene>
<accession>A0A7W5AU17</accession>
<keyword evidence="1" id="KW-0472">Membrane</keyword>
<dbReference type="InterPro" id="IPR048147">
    <property type="entry name" value="CBO0543-like"/>
</dbReference>
<comment type="caution">
    <text evidence="2">The sequence shown here is derived from an EMBL/GenBank/DDBJ whole genome shotgun (WGS) entry which is preliminary data.</text>
</comment>
<dbReference type="RefSeq" id="WP_183597178.1">
    <property type="nucleotide sequence ID" value="NZ_JACHXK010000001.1"/>
</dbReference>
<keyword evidence="3" id="KW-1185">Reference proteome</keyword>
<keyword evidence="1" id="KW-1133">Transmembrane helix</keyword>
<protein>
    <submittedName>
        <fullName evidence="2">Uncharacterized protein</fullName>
    </submittedName>
</protein>
<sequence length="205" mass="23644">MNFEEGLQKVSKANEQIVDANQMVADVIMNVYLFTWRWWIGLALIVLPWVAWVILRDKRSTGRLLCAGLFIMIFSAVWDTIGIENGLWSYPVKVVPSPTLSFSFRLSVLPVLCMLFIQYMPRLHASIKGPLYGAIGAFIGMPLLASIDLYKKLNWAYPYSFFILTGMYWMAYWLYNLNSFARVEDASPQPADRWNAPSRNREKAR</sequence>